<proteinExistence type="predicted"/>
<dbReference type="AlphaFoldDB" id="A0A7S3AEY3"/>
<feature type="transmembrane region" description="Helical" evidence="2">
    <location>
        <begin position="263"/>
        <end position="285"/>
    </location>
</feature>
<keyword evidence="2" id="KW-1133">Transmembrane helix</keyword>
<sequence>MAYTDRHNGQGFDVMCEFEVMRRPPYLKECAMCTLRYSLRTLERADQLGLRPPEGEVDLGLLTFSVLADVQWALGLWRQAAANLGGEIQVKDDGLIHNASDFDRNKARTQQGLQAFISDVDGDGCDDDDEMMRRYHEVLRAKATKAEVKEGEDDDAGRDVSRRSHTMRRSNTRQLTRQASQRISQASKRVAQGRQLTRQATKMARETTRRAAEVTMSYTVSGAPNRFFPTEHQVDLRLLKQDEDYIKPVVAFWARMRLKVYKFILMLPWILALPIIGGIAFLVLVSANQRFNECQAEAWNWVTQLVFSELFMNHVEAFAEVMFYDLWEVHGMKKENDRKLKTKRDAHGMTDAIDVYKGSIDEAAGAYPMAPLTFSAEGEAPAGYVNAGEKQADAPAPEPLATLEA</sequence>
<evidence type="ECO:0000256" key="2">
    <source>
        <dbReference type="SAM" id="Phobius"/>
    </source>
</evidence>
<name>A0A7S3AEY3_9EUKA</name>
<keyword evidence="2" id="KW-0472">Membrane</keyword>
<feature type="region of interest" description="Disordered" evidence="1">
    <location>
        <begin position="146"/>
        <end position="198"/>
    </location>
</feature>
<evidence type="ECO:0000256" key="1">
    <source>
        <dbReference type="SAM" id="MobiDB-lite"/>
    </source>
</evidence>
<organism evidence="3">
    <name type="scientific">Haptolina ericina</name>
    <dbReference type="NCBI Taxonomy" id="156174"/>
    <lineage>
        <taxon>Eukaryota</taxon>
        <taxon>Haptista</taxon>
        <taxon>Haptophyta</taxon>
        <taxon>Prymnesiophyceae</taxon>
        <taxon>Prymnesiales</taxon>
        <taxon>Prymnesiaceae</taxon>
        <taxon>Haptolina</taxon>
    </lineage>
</organism>
<dbReference type="EMBL" id="HBHX01002596">
    <property type="protein sequence ID" value="CAE0098879.1"/>
    <property type="molecule type" value="Transcribed_RNA"/>
</dbReference>
<accession>A0A7S3AEY3</accession>
<reference evidence="3" key="1">
    <citation type="submission" date="2021-01" db="EMBL/GenBank/DDBJ databases">
        <authorList>
            <person name="Corre E."/>
            <person name="Pelletier E."/>
            <person name="Niang G."/>
            <person name="Scheremetjew M."/>
            <person name="Finn R."/>
            <person name="Kale V."/>
            <person name="Holt S."/>
            <person name="Cochrane G."/>
            <person name="Meng A."/>
            <person name="Brown T."/>
            <person name="Cohen L."/>
        </authorList>
    </citation>
    <scope>NUCLEOTIDE SEQUENCE</scope>
    <source>
        <strain evidence="3">CCMP281</strain>
    </source>
</reference>
<gene>
    <name evidence="3" type="ORF">HERI1096_LOCUS1420</name>
</gene>
<evidence type="ECO:0000313" key="3">
    <source>
        <dbReference type="EMBL" id="CAE0098879.1"/>
    </source>
</evidence>
<feature type="region of interest" description="Disordered" evidence="1">
    <location>
        <begin position="384"/>
        <end position="405"/>
    </location>
</feature>
<feature type="compositionally biased region" description="Polar residues" evidence="1">
    <location>
        <begin position="172"/>
        <end position="187"/>
    </location>
</feature>
<protein>
    <submittedName>
        <fullName evidence="3">Uncharacterized protein</fullName>
    </submittedName>
</protein>
<keyword evidence="2" id="KW-0812">Transmembrane</keyword>
<feature type="compositionally biased region" description="Low complexity" evidence="1">
    <location>
        <begin position="393"/>
        <end position="405"/>
    </location>
</feature>